<dbReference type="Gene3D" id="1.10.10.60">
    <property type="entry name" value="Homeodomain-like"/>
    <property type="match status" value="1"/>
</dbReference>
<reference evidence="6" key="1">
    <citation type="journal article" date="2020" name="Microorganisms">
        <title>Reliable Identification of Environmental Pseudomonas Isolates Using the rpoD Gene.</title>
        <authorList>
            <consortium name="The Broad Institute Genome Sequencing Platform"/>
            <person name="Girard L."/>
            <person name="Lood C."/>
            <person name="Rokni-Zadeh H."/>
            <person name="van Noort V."/>
            <person name="Lavigne R."/>
            <person name="De Mot R."/>
        </authorList>
    </citation>
    <scope>NUCLEOTIDE SEQUENCE</scope>
    <source>
        <strain evidence="6">SWRI10</strain>
    </source>
</reference>
<dbReference type="AlphaFoldDB" id="A0A923JV73"/>
<dbReference type="PROSITE" id="PS50977">
    <property type="entry name" value="HTH_TETR_2"/>
    <property type="match status" value="1"/>
</dbReference>
<dbReference type="Pfam" id="PF00440">
    <property type="entry name" value="TetR_N"/>
    <property type="match status" value="1"/>
</dbReference>
<evidence type="ECO:0000313" key="7">
    <source>
        <dbReference type="EMBL" id="MBV4535861.1"/>
    </source>
</evidence>
<sequence length="187" mass="20290">MRYSTEHKQQTREKLLASSGALAKRGGFATTGVAGLMNAIGLTGGAFYNHFASKDDLFTEVVRRELSNSPLARLAERGADRQRLARCLEQYLSLAHLRDAEGGCPLPPLGVEIARAELPVREQAEHWLVALHSAWSSTLEDPELAWALISQCVGALVVGRMLASAEVQGQVLEASRSLVGRALNETR</sequence>
<organism evidence="6">
    <name type="scientific">Pseudomonas urmiensis</name>
    <dbReference type="NCBI Taxonomy" id="2745493"/>
    <lineage>
        <taxon>Bacteria</taxon>
        <taxon>Pseudomonadati</taxon>
        <taxon>Pseudomonadota</taxon>
        <taxon>Gammaproteobacteria</taxon>
        <taxon>Pseudomonadales</taxon>
        <taxon>Pseudomonadaceae</taxon>
        <taxon>Pseudomonas</taxon>
    </lineage>
</organism>
<gene>
    <name evidence="7" type="ORF">HU737_007730</name>
    <name evidence="6" type="ORF">HU737_04325</name>
</gene>
<reference evidence="6" key="2">
    <citation type="submission" date="2020-07" db="EMBL/GenBank/DDBJ databases">
        <authorList>
            <person name="Lood C."/>
            <person name="Girard L."/>
        </authorList>
    </citation>
    <scope>NUCLEOTIDE SEQUENCE</scope>
    <source>
        <strain evidence="6">SWRI10</strain>
    </source>
</reference>
<dbReference type="PANTHER" id="PTHR47506">
    <property type="entry name" value="TRANSCRIPTIONAL REGULATORY PROTEIN"/>
    <property type="match status" value="1"/>
</dbReference>
<dbReference type="SUPFAM" id="SSF46689">
    <property type="entry name" value="Homeodomain-like"/>
    <property type="match status" value="1"/>
</dbReference>
<evidence type="ECO:0000259" key="5">
    <source>
        <dbReference type="PROSITE" id="PS50977"/>
    </source>
</evidence>
<dbReference type="InterPro" id="IPR009057">
    <property type="entry name" value="Homeodomain-like_sf"/>
</dbReference>
<dbReference type="EMBL" id="JABWRE010000002">
    <property type="protein sequence ID" value="MBC3439898.1"/>
    <property type="molecule type" value="Genomic_DNA"/>
</dbReference>
<proteinExistence type="predicted"/>
<keyword evidence="1" id="KW-0805">Transcription regulation</keyword>
<accession>A0A923JV73</accession>
<comment type="caution">
    <text evidence="6">The sequence shown here is derived from an EMBL/GenBank/DDBJ whole genome shotgun (WGS) entry which is preliminary data.</text>
</comment>
<name>A0A923JV73_9PSED</name>
<keyword evidence="2 4" id="KW-0238">DNA-binding</keyword>
<dbReference type="SUPFAM" id="SSF48498">
    <property type="entry name" value="Tetracyclin repressor-like, C-terminal domain"/>
    <property type="match status" value="1"/>
</dbReference>
<feature type="DNA-binding region" description="H-T-H motif" evidence="4">
    <location>
        <begin position="32"/>
        <end position="51"/>
    </location>
</feature>
<evidence type="ECO:0000256" key="1">
    <source>
        <dbReference type="ARBA" id="ARBA00023015"/>
    </source>
</evidence>
<dbReference type="InterPro" id="IPR001647">
    <property type="entry name" value="HTH_TetR"/>
</dbReference>
<reference evidence="7" key="3">
    <citation type="submission" date="2021-06" db="EMBL/GenBank/DDBJ databases">
        <title>Updating the genus Pseudomonas: Description of 43 new species and partition of the Pseudomonas putida group.</title>
        <authorList>
            <person name="Girard L."/>
            <person name="Lood C."/>
            <person name="Vandamme P."/>
            <person name="Rokni-Zadeh H."/>
            <person name="Van Noort V."/>
            <person name="Hofte M."/>
            <person name="Lavigne R."/>
            <person name="De Mot R."/>
        </authorList>
    </citation>
    <scope>NUCLEOTIDE SEQUENCE</scope>
    <source>
        <strain evidence="7">SWRI10</strain>
    </source>
</reference>
<evidence type="ECO:0000313" key="6">
    <source>
        <dbReference type="EMBL" id="MBC3439898.1"/>
    </source>
</evidence>
<evidence type="ECO:0000256" key="2">
    <source>
        <dbReference type="ARBA" id="ARBA00023125"/>
    </source>
</evidence>
<protein>
    <submittedName>
        <fullName evidence="6">TetR/AcrR family transcriptional regulator</fullName>
    </submittedName>
</protein>
<dbReference type="EMBL" id="JABWRE020000001">
    <property type="protein sequence ID" value="MBV4535861.1"/>
    <property type="molecule type" value="Genomic_DNA"/>
</dbReference>
<dbReference type="GO" id="GO:0003677">
    <property type="term" value="F:DNA binding"/>
    <property type="evidence" value="ECO:0007669"/>
    <property type="project" value="UniProtKB-UniRule"/>
</dbReference>
<dbReference type="Gene3D" id="1.10.357.10">
    <property type="entry name" value="Tetracycline Repressor, domain 2"/>
    <property type="match status" value="1"/>
</dbReference>
<dbReference type="InterPro" id="IPR036271">
    <property type="entry name" value="Tet_transcr_reg_TetR-rel_C_sf"/>
</dbReference>
<feature type="domain" description="HTH tetR-type" evidence="5">
    <location>
        <begin position="9"/>
        <end position="69"/>
    </location>
</feature>
<dbReference type="PANTHER" id="PTHR47506:SF7">
    <property type="entry name" value="TRANSCRIPTIONAL REGULATORY PROTEIN"/>
    <property type="match status" value="1"/>
</dbReference>
<evidence type="ECO:0000256" key="4">
    <source>
        <dbReference type="PROSITE-ProRule" id="PRU00335"/>
    </source>
</evidence>
<keyword evidence="3" id="KW-0804">Transcription</keyword>
<dbReference type="RefSeq" id="WP_186553470.1">
    <property type="nucleotide sequence ID" value="NZ_JABWRE020000001.1"/>
</dbReference>
<dbReference type="Proteomes" id="UP000599879">
    <property type="component" value="Unassembled WGS sequence"/>
</dbReference>
<evidence type="ECO:0000256" key="3">
    <source>
        <dbReference type="ARBA" id="ARBA00023163"/>
    </source>
</evidence>